<reference evidence="4" key="1">
    <citation type="submission" date="2018-05" db="EMBL/GenBank/DDBJ databases">
        <authorList>
            <person name="Lanie J.A."/>
            <person name="Ng W.-L."/>
            <person name="Kazmierczak K.M."/>
            <person name="Andrzejewski T.M."/>
            <person name="Davidsen T.M."/>
            <person name="Wayne K.J."/>
            <person name="Tettelin H."/>
            <person name="Glass J.I."/>
            <person name="Rusch D."/>
            <person name="Podicherti R."/>
            <person name="Tsui H.-C.T."/>
            <person name="Winkler M.E."/>
        </authorList>
    </citation>
    <scope>NUCLEOTIDE SEQUENCE</scope>
</reference>
<evidence type="ECO:0000259" key="2">
    <source>
        <dbReference type="Pfam" id="PF01558"/>
    </source>
</evidence>
<dbReference type="InterPro" id="IPR050722">
    <property type="entry name" value="Pyruvate:ferred/Flavod_OxRd"/>
</dbReference>
<feature type="domain" description="Pyruvate flavodoxin/ferredoxin oxidoreductase pyrimidine binding" evidence="3">
    <location>
        <begin position="230"/>
        <end position="457"/>
    </location>
</feature>
<dbReference type="Gene3D" id="3.40.920.10">
    <property type="entry name" value="Pyruvate-ferredoxin oxidoreductase, PFOR, domain III"/>
    <property type="match status" value="1"/>
</dbReference>
<dbReference type="AlphaFoldDB" id="A0A381XUZ2"/>
<accession>A0A381XUZ2</accession>
<dbReference type="GO" id="GO:0006979">
    <property type="term" value="P:response to oxidative stress"/>
    <property type="evidence" value="ECO:0007669"/>
    <property type="project" value="TreeGrafter"/>
</dbReference>
<dbReference type="SUPFAM" id="SSF53323">
    <property type="entry name" value="Pyruvate-ferredoxin oxidoreductase, PFOR, domain III"/>
    <property type="match status" value="1"/>
</dbReference>
<evidence type="ECO:0000256" key="1">
    <source>
        <dbReference type="ARBA" id="ARBA00023002"/>
    </source>
</evidence>
<dbReference type="EMBL" id="UINC01016316">
    <property type="protein sequence ID" value="SVA68017.1"/>
    <property type="molecule type" value="Genomic_DNA"/>
</dbReference>
<organism evidence="4">
    <name type="scientific">marine metagenome</name>
    <dbReference type="NCBI Taxonomy" id="408172"/>
    <lineage>
        <taxon>unclassified sequences</taxon>
        <taxon>metagenomes</taxon>
        <taxon>ecological metagenomes</taxon>
    </lineage>
</organism>
<feature type="non-terminal residue" evidence="4">
    <location>
        <position position="1"/>
    </location>
</feature>
<feature type="domain" description="Pyruvate/ketoisovalerate oxidoreductase catalytic" evidence="2">
    <location>
        <begin position="34"/>
        <end position="194"/>
    </location>
</feature>
<dbReference type="InterPro" id="IPR002880">
    <property type="entry name" value="Pyrv_Fd/Flavodoxin_OxRdtase_N"/>
</dbReference>
<dbReference type="Gene3D" id="3.40.50.970">
    <property type="match status" value="1"/>
</dbReference>
<dbReference type="PANTHER" id="PTHR32154">
    <property type="entry name" value="PYRUVATE-FLAVODOXIN OXIDOREDUCTASE-RELATED"/>
    <property type="match status" value="1"/>
</dbReference>
<dbReference type="NCBIfam" id="TIGR03710">
    <property type="entry name" value="OAFO_sf"/>
    <property type="match status" value="1"/>
</dbReference>
<dbReference type="Gene3D" id="3.40.50.920">
    <property type="match status" value="1"/>
</dbReference>
<dbReference type="InterPro" id="IPR009014">
    <property type="entry name" value="Transketo_C/PFOR_II"/>
</dbReference>
<dbReference type="CDD" id="cd07034">
    <property type="entry name" value="TPP_PYR_PFOR_IOR-alpha_like"/>
    <property type="match status" value="1"/>
</dbReference>
<dbReference type="FunFam" id="3.40.50.970:FF:000022">
    <property type="entry name" value="2-oxoglutarate ferredoxin oxidoreductase alpha subunit"/>
    <property type="match status" value="1"/>
</dbReference>
<dbReference type="GO" id="GO:0016903">
    <property type="term" value="F:oxidoreductase activity, acting on the aldehyde or oxo group of donors"/>
    <property type="evidence" value="ECO:0007669"/>
    <property type="project" value="InterPro"/>
</dbReference>
<gene>
    <name evidence="4" type="ORF">METZ01_LOCUS120871</name>
</gene>
<dbReference type="InterPro" id="IPR022367">
    <property type="entry name" value="2-oxoacid/accept_OxRdtase_asu"/>
</dbReference>
<dbReference type="Pfam" id="PF01855">
    <property type="entry name" value="POR_N"/>
    <property type="match status" value="1"/>
</dbReference>
<proteinExistence type="predicted"/>
<dbReference type="SUPFAM" id="SSF52518">
    <property type="entry name" value="Thiamin diphosphate-binding fold (THDP-binding)"/>
    <property type="match status" value="1"/>
</dbReference>
<dbReference type="InterPro" id="IPR019752">
    <property type="entry name" value="Pyrv/ketoisovalerate_OxRed_cat"/>
</dbReference>
<evidence type="ECO:0000313" key="4">
    <source>
        <dbReference type="EMBL" id="SVA68017.1"/>
    </source>
</evidence>
<dbReference type="InterPro" id="IPR002869">
    <property type="entry name" value="Pyrv_flavodox_OxRed_cen"/>
</dbReference>
<dbReference type="InterPro" id="IPR029061">
    <property type="entry name" value="THDP-binding"/>
</dbReference>
<dbReference type="SUPFAM" id="SSF52922">
    <property type="entry name" value="TK C-terminal domain-like"/>
    <property type="match status" value="1"/>
</dbReference>
<protein>
    <recommendedName>
        <fullName evidence="5">Pyruvate flavodoxin/ferredoxin oxidoreductase pyrimidine binding domain-containing protein</fullName>
    </recommendedName>
</protein>
<dbReference type="PANTHER" id="PTHR32154:SF20">
    <property type="entry name" value="2-OXOGLUTARATE OXIDOREDUCTASE SUBUNIT KORA"/>
    <property type="match status" value="1"/>
</dbReference>
<sequence>VGCQLGGHFWFLFNGHEEETLKKQDFVVRFAGEGGQGVVTSAEGLAQAMAQSGYHVQTFSTFPSQIRGGPTWTQTRIATETVLSPGDELDVLVAFNEYAYENHKDDVAFDGVIVYNQGEFEIDTTDNALGMDFDELAKQTGNNRAANFVVMGALAQLVELPLKVLEDFNRERYTRGRPSDQQIIDSNNMALSLGSVEADKSGLVLGEIAEAVKPEGEQILVNGNIAISLGATAAGLDTFVGYPISPATPILLWMEQNLVGEGKFVYQSTSEIESITSIVGAGFAGKKAMTSTAGPGFSLMGEGLGLAWMAEIPLVVVNVQRGGPSTGLPTKTEQSDLLTALYPGHGDIKLPVIAPGTVEECFYAGIMAVNWAERYQGPVILLSEHAMSERRQNIPRPDMSKVEIENRKTYEGSNGYLRYDGYEVSPMPIPGGSGAYIANGSEHDAMGDTTHLPARHIQMTERRFSKLKLLNDGTFESENESANVALVPWGGSKGSVLAAYNKLIDEGLDLGWYYSMYVHPMPEGMLEALRKKDLVIVPELNYMGQFASVLRSEGIKAVAITQYTGLPFKVGELSARVKDLVTNSIAEGVSV</sequence>
<evidence type="ECO:0000259" key="3">
    <source>
        <dbReference type="Pfam" id="PF01855"/>
    </source>
</evidence>
<dbReference type="Pfam" id="PF01558">
    <property type="entry name" value="POR"/>
    <property type="match status" value="1"/>
</dbReference>
<keyword evidence="1" id="KW-0560">Oxidoreductase</keyword>
<evidence type="ECO:0008006" key="5">
    <source>
        <dbReference type="Google" id="ProtNLM"/>
    </source>
</evidence>
<name>A0A381XUZ2_9ZZZZ</name>